<dbReference type="Proteomes" id="UP000032305">
    <property type="component" value="Unassembled WGS sequence"/>
</dbReference>
<evidence type="ECO:0000256" key="2">
    <source>
        <dbReference type="SAM" id="MobiDB-lite"/>
    </source>
</evidence>
<dbReference type="InterPro" id="IPR011010">
    <property type="entry name" value="DNA_brk_join_enz"/>
</dbReference>
<dbReference type="SUPFAM" id="SSF56349">
    <property type="entry name" value="DNA breaking-rejoining enzymes"/>
    <property type="match status" value="1"/>
</dbReference>
<keyword evidence="1" id="KW-0233">DNA recombination</keyword>
<reference evidence="4 5" key="1">
    <citation type="submission" date="2014-11" db="EMBL/GenBank/DDBJ databases">
        <title>Whole genome shotgun sequence of Sphingomonas parapaucimobilis NBRC 15100.</title>
        <authorList>
            <person name="Katano-Makiyama Y."/>
            <person name="Hosoyama A."/>
            <person name="Hashimoto M."/>
            <person name="Hosoyama Y."/>
            <person name="Noguchi M."/>
            <person name="Numata M."/>
            <person name="Tsuchikane K."/>
            <person name="Hirakata S."/>
            <person name="Uohara A."/>
            <person name="Shimodaira J."/>
            <person name="Ohji S."/>
            <person name="Ichikawa N."/>
            <person name="Kimura A."/>
            <person name="Yamazoe A."/>
            <person name="Fujita N."/>
        </authorList>
    </citation>
    <scope>NUCLEOTIDE SEQUENCE [LARGE SCALE GENOMIC DNA]</scope>
    <source>
        <strain evidence="4 5">NBRC 15100</strain>
    </source>
</reference>
<dbReference type="GO" id="GO:0006310">
    <property type="term" value="P:DNA recombination"/>
    <property type="evidence" value="ECO:0007669"/>
    <property type="project" value="UniProtKB-KW"/>
</dbReference>
<dbReference type="eggNOG" id="COG0582">
    <property type="taxonomic scope" value="Bacteria"/>
</dbReference>
<accession>A0A0A1W5S1</accession>
<organism evidence="4 5">
    <name type="scientific">Sphingomonas parapaucimobilis NBRC 15100</name>
    <dbReference type="NCBI Taxonomy" id="1219049"/>
    <lineage>
        <taxon>Bacteria</taxon>
        <taxon>Pseudomonadati</taxon>
        <taxon>Pseudomonadota</taxon>
        <taxon>Alphaproteobacteria</taxon>
        <taxon>Sphingomonadales</taxon>
        <taxon>Sphingomonadaceae</taxon>
        <taxon>Sphingomonas</taxon>
    </lineage>
</organism>
<evidence type="ECO:0000256" key="1">
    <source>
        <dbReference type="ARBA" id="ARBA00023172"/>
    </source>
</evidence>
<dbReference type="GO" id="GO:0003677">
    <property type="term" value="F:DNA binding"/>
    <property type="evidence" value="ECO:0007669"/>
    <property type="project" value="InterPro"/>
</dbReference>
<name>A0A0A1W5S1_9SPHN</name>
<evidence type="ECO:0000313" key="5">
    <source>
        <dbReference type="Proteomes" id="UP000032305"/>
    </source>
</evidence>
<dbReference type="PROSITE" id="PS51898">
    <property type="entry name" value="TYR_RECOMBINASE"/>
    <property type="match status" value="1"/>
</dbReference>
<evidence type="ECO:0000259" key="3">
    <source>
        <dbReference type="PROSITE" id="PS51898"/>
    </source>
</evidence>
<feature type="region of interest" description="Disordered" evidence="2">
    <location>
        <begin position="194"/>
        <end position="214"/>
    </location>
</feature>
<sequence>MPPRPAPLYRRGKYWLDKLRREDGTERSRSWYIFWYDPDARREASASTRTSEDEAAICALDQRYLADRGEAAAYCHACGQPLASAAAYLLTDAMADYEIEHGALKDSASSISARLKHIADFLDAQEAAGGMFGIETTCAVACGTPFIEAFRAWSKDQPVVWRNKDGDITASRPRAAATTEESVLQIAAALNHAADADPPRSERRPVYKPKPRKQVSRPRKVRIDVAAIADMVAYAAEPEKKRASLHSFLVASICTLARPDSVVDICVAPEREQWYRGSATLDLNPFGREQTNKHRPVIPVVPILQEWLAAELDAYQRLDADKRKGAGFLVNYYGRSVLDVDTSWRTMLRALKLPTTREWKPYVIRHSLATLLRDRGVHKWDLEGFLGHDANSTTEIYAVGRFGSVAKALEDITGEIDVRSDGAMRRKCAENIAIRSLRGGRFFMTG</sequence>
<proteinExistence type="predicted"/>
<dbReference type="EMBL" id="BBPI01000034">
    <property type="protein sequence ID" value="GAM00527.1"/>
    <property type="molecule type" value="Genomic_DNA"/>
</dbReference>
<dbReference type="Gene3D" id="1.10.443.10">
    <property type="entry name" value="Intergrase catalytic core"/>
    <property type="match status" value="1"/>
</dbReference>
<feature type="domain" description="Tyr recombinase" evidence="3">
    <location>
        <begin position="216"/>
        <end position="410"/>
    </location>
</feature>
<protein>
    <recommendedName>
        <fullName evidence="3">Tyr recombinase domain-containing protein</fullName>
    </recommendedName>
</protein>
<dbReference type="InterPro" id="IPR002104">
    <property type="entry name" value="Integrase_catalytic"/>
</dbReference>
<dbReference type="OrthoDB" id="9808346at2"/>
<evidence type="ECO:0000313" key="4">
    <source>
        <dbReference type="EMBL" id="GAM00527.1"/>
    </source>
</evidence>
<dbReference type="AlphaFoldDB" id="A0A0A1W5S1"/>
<gene>
    <name evidence="4" type="ORF">SP5_034_01010</name>
</gene>
<feature type="compositionally biased region" description="Basic and acidic residues" evidence="2">
    <location>
        <begin position="194"/>
        <end position="205"/>
    </location>
</feature>
<dbReference type="GO" id="GO:0015074">
    <property type="term" value="P:DNA integration"/>
    <property type="evidence" value="ECO:0007669"/>
    <property type="project" value="InterPro"/>
</dbReference>
<dbReference type="CDD" id="cd00397">
    <property type="entry name" value="DNA_BRE_C"/>
    <property type="match status" value="1"/>
</dbReference>
<dbReference type="RefSeq" id="WP_042485542.1">
    <property type="nucleotide sequence ID" value="NZ_BBPI01000034.1"/>
</dbReference>
<dbReference type="InterPro" id="IPR013762">
    <property type="entry name" value="Integrase-like_cat_sf"/>
</dbReference>
<comment type="caution">
    <text evidence="4">The sequence shown here is derived from an EMBL/GenBank/DDBJ whole genome shotgun (WGS) entry which is preliminary data.</text>
</comment>
<keyword evidence="5" id="KW-1185">Reference proteome</keyword>